<feature type="chain" id="PRO_5018257945" evidence="2">
    <location>
        <begin position="25"/>
        <end position="860"/>
    </location>
</feature>
<evidence type="ECO:0000313" key="5">
    <source>
        <dbReference type="Proteomes" id="UP000282028"/>
    </source>
</evidence>
<dbReference type="Proteomes" id="UP000282028">
    <property type="component" value="Unassembled WGS sequence"/>
</dbReference>
<keyword evidence="5" id="KW-1185">Reference proteome</keyword>
<evidence type="ECO:0000256" key="2">
    <source>
        <dbReference type="SAM" id="SignalP"/>
    </source>
</evidence>
<name>A0A3M8CJ25_9BACL</name>
<dbReference type="OrthoDB" id="2476827at2"/>
<organism evidence="4 5">
    <name type="scientific">Brevibacillus invocatus</name>
    <dbReference type="NCBI Taxonomy" id="173959"/>
    <lineage>
        <taxon>Bacteria</taxon>
        <taxon>Bacillati</taxon>
        <taxon>Bacillota</taxon>
        <taxon>Bacilli</taxon>
        <taxon>Bacillales</taxon>
        <taxon>Paenibacillaceae</taxon>
        <taxon>Brevibacillus</taxon>
    </lineage>
</organism>
<comment type="caution">
    <text evidence="4">The sequence shown here is derived from an EMBL/GenBank/DDBJ whole genome shotgun (WGS) entry which is preliminary data.</text>
</comment>
<dbReference type="InterPro" id="IPR014755">
    <property type="entry name" value="Cu-Rt/internalin_Ig-like"/>
</dbReference>
<dbReference type="InterPro" id="IPR032812">
    <property type="entry name" value="SbsA_Ig"/>
</dbReference>
<protein>
    <submittedName>
        <fullName evidence="4">S-layer homology domain-containing protein</fullName>
    </submittedName>
</protein>
<dbReference type="Pfam" id="PF13205">
    <property type="entry name" value="Big_5"/>
    <property type="match status" value="1"/>
</dbReference>
<dbReference type="AlphaFoldDB" id="A0A3M8CJ25"/>
<dbReference type="EMBL" id="RHHR01000009">
    <property type="protein sequence ID" value="RNB75732.1"/>
    <property type="molecule type" value="Genomic_DNA"/>
</dbReference>
<evidence type="ECO:0000313" key="4">
    <source>
        <dbReference type="EMBL" id="RNB75732.1"/>
    </source>
</evidence>
<sequence>MNKKLVLSVLSTALVASMASAAMAKPSAGIYIGGDVDKYYSAIPFLDNFDAALDEILDNLEDSVFVDPNGNAAKLSDALSADDINTVLKPATEADFEANDYKVVGEEGKVWNPEDETDWPPVVPGELKVESVSAINGKQVEIKFATAVDEDTVVDGSGKLLNVKFIETTNAAGVTEANVDAELSEDGKTLTVYPGGSEYFKGTYTVEVSTGVKDEAGNALAQKYTSILSVSDTTAPAFVSATASAKTTTNKVTLKFSEPVVDTSPVVKVNGVAGSVAYGDDKTELVVTTTAPLTAGQSYSLQVLNLKDFAGNLLASYDGNVTITGDATAPTVGNVTVVRDNLVEVTFDKAISLSSLQASGAVKLLDGNSADISANIAGIITKPNTTGGKTFQIQLTNSTIPFVNNSFSGTLVFTDKVTDTAGNKIAPTSKPVTLTLDKTAPTVTGVSFKKANATGTYGGVSLAKGALVVKFSEEVAKDAAMDTASASWTLIDNNGAVVTSTYLTDTELAAAKVNTLDKTEVVIPLKATILATDKITSLTVRLPQGQVDDLSLSANTNTSAVVSTTVDPDAVPSDDTTLPTVAFGTEGGTAATGNTFTITASDDVEVDKATLLDLNNYRLDGAPLPAGTYITITGTTTLTAKVNLPVEAISKDKDYALTVSGIKDKAGNTAVTLTENAVGLKDFVAPELSAATLNTNGSLTLSFSEAVLSGANTEADFELFVNDSAKFNTGTDKAFAIADGTGSEAGKYVLTVKKSVIGIASDNNKEVTVNGQTHTTADALDVVKFTFVDVNGSKIYDAGDILISAVDTGDTTAIAFAADGNYDLNSASSVVLATKATPTLVKDASTTGNAVKGDKEITVK</sequence>
<evidence type="ECO:0000256" key="1">
    <source>
        <dbReference type="ARBA" id="ARBA00022729"/>
    </source>
</evidence>
<feature type="signal peptide" evidence="2">
    <location>
        <begin position="1"/>
        <end position="24"/>
    </location>
</feature>
<gene>
    <name evidence="4" type="ORF">EDM52_04740</name>
</gene>
<keyword evidence="1 2" id="KW-0732">Signal</keyword>
<accession>A0A3M8CJ25</accession>
<feature type="domain" description="SbsA Ig-like" evidence="3">
    <location>
        <begin position="137"/>
        <end position="225"/>
    </location>
</feature>
<dbReference type="RefSeq" id="WP_122907892.1">
    <property type="nucleotide sequence ID" value="NZ_CBCSBE010000004.1"/>
</dbReference>
<dbReference type="Gene3D" id="2.60.40.1220">
    <property type="match status" value="3"/>
</dbReference>
<proteinExistence type="predicted"/>
<reference evidence="4 5" key="1">
    <citation type="submission" date="2018-10" db="EMBL/GenBank/DDBJ databases">
        <title>Phylogenomics of Brevibacillus.</title>
        <authorList>
            <person name="Dunlap C."/>
        </authorList>
    </citation>
    <scope>NUCLEOTIDE SEQUENCE [LARGE SCALE GENOMIC DNA]</scope>
    <source>
        <strain evidence="4 5">JCM 12215</strain>
    </source>
</reference>
<evidence type="ECO:0000259" key="3">
    <source>
        <dbReference type="Pfam" id="PF13205"/>
    </source>
</evidence>